<dbReference type="InterPro" id="IPR002078">
    <property type="entry name" value="Sigma_54_int"/>
</dbReference>
<dbReference type="InterPro" id="IPR025944">
    <property type="entry name" value="Sigma_54_int_dom_CS"/>
</dbReference>
<dbReference type="FunFam" id="3.40.50.300:FF:000006">
    <property type="entry name" value="DNA-binding transcriptional regulator NtrC"/>
    <property type="match status" value="1"/>
</dbReference>
<dbReference type="InterPro" id="IPR025943">
    <property type="entry name" value="Sigma_54_int_dom_ATP-bd_2"/>
</dbReference>
<keyword evidence="2" id="KW-0067">ATP-binding</keyword>
<dbReference type="EMBL" id="JMQN01000045">
    <property type="protein sequence ID" value="KEA62867.1"/>
    <property type="molecule type" value="Genomic_DNA"/>
</dbReference>
<sequence length="652" mass="71145">MTQLFLVKGSTAVEQPSRIAAARDRMLSGAPLPLNTVRSVIESSWQRCLADDVDPRIQHRDCLNDNDLEQLRLQNEELISASDIIMSEAHQLLADSGTIMHLVAPTGVILSCDGDPVTLDLAQDYSLVPGVDWQEQAAGTNAIGTALSVNASVQVHAYEHFCDDISCWTCSAAVIRDPFTNAIRGAVNISGLKHTQHDYCLALAISGARRIEGQLAQFQLRRRDLLLGLTVDRFTRNTSDGVLLFDANGRLVRTNNMAERVLAVRGINAELSLYNPLSHLGSESAVVEATPLMKKLDLNWIEPVMHAGNAIGYLAVIPLPGATQRQATASTADVLSGEILGFDRIAGCSPQIQTTVAQARRLAQAPIPILLQGETGVGKELFARAIHETGPTRDGKFVALNCGGLSRDLLAAELFGYTDGAFTGARRGGMVGKIEAANGGTLFLDEIGEMPLDLQPMFLRVLQESEICRVGETTPRKVNFRLVAATNRDMTQEVAEGRFRMDLYYRVSSMGLTIPPLRERRDDIGYLADFMLNQLAQEHGRPVKRLGAELLSLLEAHDWPGNIRELANVVTTAFFLSEEDTLTPVDLPADFRGACPAPAGDDPAISPLERAEREMISQAIREQGGNLTQVAKQLRIAKSTLYIKLKKYHIGR</sequence>
<keyword evidence="3" id="KW-0805">Transcription regulation</keyword>
<evidence type="ECO:0000313" key="8">
    <source>
        <dbReference type="Proteomes" id="UP000028252"/>
    </source>
</evidence>
<evidence type="ECO:0000256" key="3">
    <source>
        <dbReference type="ARBA" id="ARBA00023015"/>
    </source>
</evidence>
<dbReference type="AlphaFoldDB" id="A0A081FWG2"/>
<dbReference type="GO" id="GO:0006355">
    <property type="term" value="P:regulation of DNA-templated transcription"/>
    <property type="evidence" value="ECO:0007669"/>
    <property type="project" value="InterPro"/>
</dbReference>
<name>A0A081FWG2_9GAMM</name>
<keyword evidence="5" id="KW-0804">Transcription</keyword>
<evidence type="ECO:0000259" key="6">
    <source>
        <dbReference type="PROSITE" id="PS50045"/>
    </source>
</evidence>
<dbReference type="Pfam" id="PF00158">
    <property type="entry name" value="Sigma54_activat"/>
    <property type="match status" value="1"/>
</dbReference>
<dbReference type="eggNOG" id="COG3284">
    <property type="taxonomic scope" value="Bacteria"/>
</dbReference>
<organism evidence="7 8">
    <name type="scientific">Marinobacterium lacunae</name>
    <dbReference type="NCBI Taxonomy" id="1232683"/>
    <lineage>
        <taxon>Bacteria</taxon>
        <taxon>Pseudomonadati</taxon>
        <taxon>Pseudomonadota</taxon>
        <taxon>Gammaproteobacteria</taxon>
        <taxon>Oceanospirillales</taxon>
        <taxon>Oceanospirillaceae</taxon>
        <taxon>Marinobacterium</taxon>
    </lineage>
</organism>
<dbReference type="Pfam" id="PF02954">
    <property type="entry name" value="HTH_8"/>
    <property type="match status" value="1"/>
</dbReference>
<dbReference type="SUPFAM" id="SSF52540">
    <property type="entry name" value="P-loop containing nucleoside triphosphate hydrolases"/>
    <property type="match status" value="1"/>
</dbReference>
<evidence type="ECO:0000256" key="5">
    <source>
        <dbReference type="ARBA" id="ARBA00023163"/>
    </source>
</evidence>
<dbReference type="GO" id="GO:0043565">
    <property type="term" value="F:sequence-specific DNA binding"/>
    <property type="evidence" value="ECO:0007669"/>
    <property type="project" value="InterPro"/>
</dbReference>
<dbReference type="Pfam" id="PF25601">
    <property type="entry name" value="AAA_lid_14"/>
    <property type="match status" value="1"/>
</dbReference>
<dbReference type="InterPro" id="IPR025662">
    <property type="entry name" value="Sigma_54_int_dom_ATP-bd_1"/>
</dbReference>
<dbReference type="PROSITE" id="PS00675">
    <property type="entry name" value="SIGMA54_INTERACT_1"/>
    <property type="match status" value="1"/>
</dbReference>
<dbReference type="InterPro" id="IPR002197">
    <property type="entry name" value="HTH_Fis"/>
</dbReference>
<keyword evidence="1" id="KW-0547">Nucleotide-binding</keyword>
<dbReference type="STRING" id="1232683.ADIMK_2976"/>
<dbReference type="InterPro" id="IPR058031">
    <property type="entry name" value="AAA_lid_NorR"/>
</dbReference>
<accession>A0A081FWG2</accession>
<dbReference type="CDD" id="cd00009">
    <property type="entry name" value="AAA"/>
    <property type="match status" value="1"/>
</dbReference>
<dbReference type="InterPro" id="IPR009057">
    <property type="entry name" value="Homeodomain-like_sf"/>
</dbReference>
<dbReference type="InterPro" id="IPR003593">
    <property type="entry name" value="AAA+_ATPase"/>
</dbReference>
<protein>
    <submittedName>
        <fullName evidence="7">Response regulator of zinc sigma-54-dependent two-component system</fullName>
    </submittedName>
</protein>
<dbReference type="Gene3D" id="3.40.50.300">
    <property type="entry name" value="P-loop containing nucleotide triphosphate hydrolases"/>
    <property type="match status" value="1"/>
</dbReference>
<dbReference type="OrthoDB" id="9804019at2"/>
<dbReference type="Proteomes" id="UP000028252">
    <property type="component" value="Unassembled WGS sequence"/>
</dbReference>
<comment type="caution">
    <text evidence="7">The sequence shown here is derived from an EMBL/GenBank/DDBJ whole genome shotgun (WGS) entry which is preliminary data.</text>
</comment>
<dbReference type="PROSITE" id="PS00688">
    <property type="entry name" value="SIGMA54_INTERACT_3"/>
    <property type="match status" value="1"/>
</dbReference>
<dbReference type="SMART" id="SM00382">
    <property type="entry name" value="AAA"/>
    <property type="match status" value="1"/>
</dbReference>
<dbReference type="PATRIC" id="fig|1232683.4.peg.2927"/>
<dbReference type="RefSeq" id="WP_036189909.1">
    <property type="nucleotide sequence ID" value="NZ_JMQN01000045.1"/>
</dbReference>
<dbReference type="SUPFAM" id="SSF46689">
    <property type="entry name" value="Homeodomain-like"/>
    <property type="match status" value="1"/>
</dbReference>
<dbReference type="InterPro" id="IPR027417">
    <property type="entry name" value="P-loop_NTPase"/>
</dbReference>
<evidence type="ECO:0000256" key="4">
    <source>
        <dbReference type="ARBA" id="ARBA00023125"/>
    </source>
</evidence>
<dbReference type="Gene3D" id="1.10.10.60">
    <property type="entry name" value="Homeodomain-like"/>
    <property type="match status" value="1"/>
</dbReference>
<keyword evidence="4" id="KW-0238">DNA-binding</keyword>
<dbReference type="PRINTS" id="PR01590">
    <property type="entry name" value="HTHFIS"/>
</dbReference>
<reference evidence="7 8" key="1">
    <citation type="submission" date="2014-04" db="EMBL/GenBank/DDBJ databases">
        <title>Marinobacterium kochiensis sp. nov., isolated from sediment sample collected from Kochi backwaters in Kerala, India.</title>
        <authorList>
            <person name="Singh A."/>
            <person name="Pinnaka A.K."/>
        </authorList>
    </citation>
    <scope>NUCLEOTIDE SEQUENCE [LARGE SCALE GENOMIC DNA]</scope>
    <source>
        <strain evidence="7 8">AK27</strain>
    </source>
</reference>
<dbReference type="PROSITE" id="PS00676">
    <property type="entry name" value="SIGMA54_INTERACT_2"/>
    <property type="match status" value="1"/>
</dbReference>
<dbReference type="GO" id="GO:0005524">
    <property type="term" value="F:ATP binding"/>
    <property type="evidence" value="ECO:0007669"/>
    <property type="project" value="UniProtKB-KW"/>
</dbReference>
<dbReference type="PANTHER" id="PTHR32071">
    <property type="entry name" value="TRANSCRIPTIONAL REGULATORY PROTEIN"/>
    <property type="match status" value="1"/>
</dbReference>
<feature type="domain" description="Sigma-54 factor interaction" evidence="6">
    <location>
        <begin position="345"/>
        <end position="575"/>
    </location>
</feature>
<keyword evidence="8" id="KW-1185">Reference proteome</keyword>
<dbReference type="PROSITE" id="PS50045">
    <property type="entry name" value="SIGMA54_INTERACT_4"/>
    <property type="match status" value="1"/>
</dbReference>
<evidence type="ECO:0000313" key="7">
    <source>
        <dbReference type="EMBL" id="KEA62867.1"/>
    </source>
</evidence>
<dbReference type="Gene3D" id="3.30.450.40">
    <property type="match status" value="1"/>
</dbReference>
<evidence type="ECO:0000256" key="1">
    <source>
        <dbReference type="ARBA" id="ARBA00022741"/>
    </source>
</evidence>
<dbReference type="PANTHER" id="PTHR32071:SF81">
    <property type="entry name" value="PROPIONATE CATABOLISM OPERON REGULATORY PROTEIN"/>
    <property type="match status" value="1"/>
</dbReference>
<evidence type="ECO:0000256" key="2">
    <source>
        <dbReference type="ARBA" id="ARBA00022840"/>
    </source>
</evidence>
<dbReference type="Gene3D" id="1.10.8.60">
    <property type="match status" value="1"/>
</dbReference>
<proteinExistence type="predicted"/>
<dbReference type="InterPro" id="IPR029016">
    <property type="entry name" value="GAF-like_dom_sf"/>
</dbReference>
<gene>
    <name evidence="7" type="ORF">ADIMK_2976</name>
</gene>